<evidence type="ECO:0000313" key="11">
    <source>
        <dbReference type="Proteomes" id="UP001338125"/>
    </source>
</evidence>
<comment type="function">
    <text evidence="4">Mediates the transfer of lipids between membranes at organelle contact sites. May play a role in mitochondrial lipid homeostasis.</text>
</comment>
<organism evidence="10 11">
    <name type="scientific">Cladobotryum mycophilum</name>
    <dbReference type="NCBI Taxonomy" id="491253"/>
    <lineage>
        <taxon>Eukaryota</taxon>
        <taxon>Fungi</taxon>
        <taxon>Dikarya</taxon>
        <taxon>Ascomycota</taxon>
        <taxon>Pezizomycotina</taxon>
        <taxon>Sordariomycetes</taxon>
        <taxon>Hypocreomycetidae</taxon>
        <taxon>Hypocreales</taxon>
        <taxon>Hypocreaceae</taxon>
        <taxon>Cladobotryum</taxon>
    </lineage>
</organism>
<sequence length="3203" mass="359608">MLEGLVAGLLNRFLGMYVKNFDPTQLKVGIWSGDVKLRNLELRREALDQLKLPINVIEGHLGELTLAIPWSNIRGAPVRVLIEDVYLLASPKEEAEYDADEEDRRKQRLKMEKLDSAELLKERNREGMSQEEQKKNQSFAQSLATKIADNLQITVKNIHIRYEDSISAPGHPFALGLTLEEFSAISTDGQWMPTFIQDSSKVTHKLATLGALAVYWNTDTDLFGTGREATSPSQEVMPHDEMVDKFKSMVGKDQASTANHQFILKPVNGKAKIELDKSGDIQVPKFKATLLFEEIGVVLDDDQYRDALMMVDLFHYFIRHQEYKTLKPKGVSPKEDPRAWLLFAGNAILSKIHERNRKWSWDYFRERRDDRTRYIELFKKKKQQHQLTPEETNGIEKLERKLSYEDLRFWRSLARNQLKKENAAALKNKQPQRQEQQGWVAWMWGSKPAGTIEENEENTEMTEEQRKELYDMIDWDEKTALVESIDVPREAVKMCIETSLSTGSFTLKKSPHDNPMDLLSLHFDVFKAKALQRKDSMLASISLGGLRVNDGTTPDSLFPEIVRVKDAARREKRMSLKELENEHEDPFFEFEIEQNPIKREGDIAIMGKLKPLEVVWNPNFVVGIVDFFRPPERHMESITALMESASATVEGLREQTRASLEFALEEHKTINAELDLQAPLIIVPVSIKTEKSTCLLVDAGHIHVNSQLVDKDTLKEIQSKQRQSYNDEDFKRLESVMYDKFIVKLTSTQVLIGPSIEEAKLHLVDRVGDSRLHVVEQINVDFVVETSILPKAPNLTKLKVSGHLPMLHATVSDSKYKNLMQIIDVAIPKFNKEPEFQVTVTDMTDNATDVTDQDEERSFRPRLPSNASSSRPRRKSVRDRRQSSAFAFLQPQTAVLLSDVEEDDDDDFEDARDGADAQQLKIKQRSFEFNFKVDTLKGSLYRSDQDKIKPDILLVELVAERFDLSFYTRPYDMAAEVSLGSVTMDDFVDNPPAEFKSIVSSGDREDLQAGRSLVHVKFTKVNRTSPEFMSVYDGVETNISAAISTINLIVTRKTLLTLLDFILVTFTNNDEQQNQVAIAESSDSDEDVSETIVEPSTQNENVGSIRVKVDLKSIRLILNNDGIRLATLSFNQADAGIFLRGKTMRIFAKLGDLSLVDDVNTGVSEESHLRKLVTIQGDDLADFRYETFDSSNPKAYPGYDSSIFLRSGSVKINFVEEPFRKIINFLVKFGKMQALYNAARQVAVNRANQIQQSPSKIRFDVVVSTPIVVFPRAVVPGRSQRDLITAYLGEIFVQNKFVPLDDSEDALIGMKVSAGIRKIRLTSDFHYADSSSEELEMIDHVDLNFNITHAEHQEGSKRPDTEVEGSLSDIKLRLTQHQLRFLMEISKSVPAAFASDDDTSAEAEQSVDEGTLELAKAAPSDESSENQPIVDLSPELGSIGNTWTKLDFVFNANTIGLELIMAPEDEPVSDMDACSLSRFSLDDTKVKTRMLSDSSLEAELLIHSFTIHDTRPRETNKFRRIMTSSNKDAQQLMASITIPRVIFALDYLFALQKFAADGLKVDDPLPIDAESTSEATDESDADSMQVSFNAPPSQRRSETSPSLASQRHDLIGLDKEEEKTNAQPAMSIAFRLNLVDAQVILIANPLSASSEAIVLGIRQVLLSQQHALTFQVSQVGMFLCRMDKFETSRLRVVDDFSIQLSMDTSQEDSTNIHIDIEPLVLRLSLRDILLALQIISRAGELSGADAKEATSDKNATGTQTIVPKPKTVSTRGGHSATIKTGGAKPLSASNTKVNLSAQASSASKKHEKLSATVEGIRIVLIGDLHELPILDVGIKNFTATAENWSSILKAETSIDMYSNVYNFSKSSWEPLLEPWQVGFGVAKDPKSGLLAIDVASKKTFDITVTTATIALASKSFDFLTTAQDVLDKPRGVEAPYRIRNYTGFDAVIQSKIPTSDEPLLLRLEDGKEGPWSFEHWEKMRESLLTESHQNDVGIQLEGSGFDAIKNVRLNREGEFLYSLRPKTNNILHRLCVEVSLAADNVKYVTLRSPLVIENATEIPVELGIYDAEEGHLLKIEKIAPGDSRPAPVGAVYEKRVLVRPDGGFGYQWSGEQLWWVDLMKKPTKQLVCKGENGDPFYFQAHAEFEKSNPISKTYPFMKIKLSAPVTLENLLPYDFKYRIYDKNTKKDWSNFLRKGGVSPVHVVELSHLLLLNIDMQDTVFKPSDFTIINSGTNEDFRKESRVIVKDDQGLSLNLSLHYFKIPNSGGAFKITVYSPYVILNKTGLDLVVRAKSFLQQAKAAAGQFPMVDTSDQNRPKALPFMFSFGNDDNRNRALLKVADSEWSKPQSFDAIGSTAEVVLNSSTAKGKEIQLGITVNSGEGKYKMTKVVTLAPRFVLENKLDEEILIRESSSSGYMTLKPRSLQPLHFMQKSAVKQLCLCYPGVDNQWTSPFNISDLGTTHIKIAKAGQRQRLIRTEILLEDSTIFLHFSVETKNWPFSMRNESDTEFTFYQANPNVDEDDVEDRSGWKPIRYRLPPRSIMPYAWDFPAAKFREVVIATGGKERHVKLAEIGNQIPMKFIGSNSQQKIIDINVTADGPTQTLILSNFRASHSMYKQKTLSRTNSGPEAFEVKDQNTGATFIAQLKLSGIGISLINAQLKELAYITFKDVQLRFSDSPLIQTVSLAVKWMQIDNQLYGGLFPMVLYPSVVPNKAQEVEAHPSIHAMVSRVKDESYGVLYIKYATILLQQMTIDLDEDFVFALLDFSNVPGASWTMVDKEGKLCDEDLDIPEPSQQQNGQDIYFEVLNIQPMQLDLSFMRTERINAEDKTSTHNPIMFFLNVMTMAIGNVNDAPIRFNALMIENVRVSPQVLIQNISSHYSQEVMYQIHKILGSADFFGNPVGLFNNISSGVTDIFYEPYQGLILSDRPEEFGMGIAKGAASFAKKTVFGFSDSFSKFTGSLSKGLAAASLDKQFQDRRRITRARNRPKHALYGVAAGANSLFTSVASGVGGLALKPLEGAEKEGAIGFIKGFGKGMLGLATKPAVGVLDMASNVSEGIRNTTTVFDGAELERTRYPRFIPNDGIVRPYNPREALGQYWLKQVDNGRYFNEYYIGHLELPKEDMVVMVTFAHILLIRSRRLTSEWDVPLKDVQTIAKERTGISLTLREGANGPFIPVGGGSERGFLYKMLGVAVEEFNRRFRGAER</sequence>
<evidence type="ECO:0000256" key="2">
    <source>
        <dbReference type="ARBA" id="ARBA00022448"/>
    </source>
</evidence>
<feature type="domain" description="VPS13-like middle region" evidence="7">
    <location>
        <begin position="1123"/>
        <end position="1538"/>
    </location>
</feature>
<dbReference type="InterPro" id="IPR009543">
    <property type="entry name" value="VPS13_VAB"/>
</dbReference>
<dbReference type="InterPro" id="IPR026854">
    <property type="entry name" value="VPS13_N"/>
</dbReference>
<comment type="caution">
    <text evidence="10">The sequence shown here is derived from an EMBL/GenBank/DDBJ whole genome shotgun (WGS) entry which is preliminary data.</text>
</comment>
<dbReference type="InterPro" id="IPR017148">
    <property type="entry name" value="VPS13_fungi"/>
</dbReference>
<dbReference type="InterPro" id="IPR056747">
    <property type="entry name" value="VPS13-like_M"/>
</dbReference>
<protein>
    <recommendedName>
        <fullName evidence="4">Vacuolar protein sorting-associated protein</fullName>
    </recommendedName>
</protein>
<keyword evidence="11" id="KW-1185">Reference proteome</keyword>
<comment type="similarity">
    <text evidence="1 4">Belongs to the VPS13 family.</text>
</comment>
<proteinExistence type="inferred from homology"/>
<dbReference type="InterPro" id="IPR026847">
    <property type="entry name" value="VPS13"/>
</dbReference>
<dbReference type="EMBL" id="JAVFKD010000015">
    <property type="protein sequence ID" value="KAK5989475.1"/>
    <property type="molecule type" value="Genomic_DNA"/>
</dbReference>
<feature type="region of interest" description="Disordered" evidence="5">
    <location>
        <begin position="1745"/>
        <end position="1789"/>
    </location>
</feature>
<feature type="compositionally biased region" description="Polar residues" evidence="5">
    <location>
        <begin position="1582"/>
        <end position="1605"/>
    </location>
</feature>
<gene>
    <name evidence="10" type="ORF">PT974_10997</name>
</gene>
<dbReference type="Proteomes" id="UP001338125">
    <property type="component" value="Unassembled WGS sequence"/>
</dbReference>
<dbReference type="PANTHER" id="PTHR16166:SF93">
    <property type="entry name" value="INTERMEMBRANE LIPID TRANSFER PROTEIN VPS13"/>
    <property type="match status" value="1"/>
</dbReference>
<name>A0ABR0SCF3_9HYPO</name>
<evidence type="ECO:0000313" key="10">
    <source>
        <dbReference type="EMBL" id="KAK5989475.1"/>
    </source>
</evidence>
<accession>A0ABR0SCF3</accession>
<keyword evidence="3 4" id="KW-0445">Lipid transport</keyword>
<dbReference type="InterPro" id="IPR056748">
    <property type="entry name" value="VPS13-like_C"/>
</dbReference>
<evidence type="ECO:0000256" key="5">
    <source>
        <dbReference type="SAM" id="MobiDB-lite"/>
    </source>
</evidence>
<dbReference type="PANTHER" id="PTHR16166">
    <property type="entry name" value="VACUOLAR PROTEIN SORTING-ASSOCIATED PROTEIN VPS13"/>
    <property type="match status" value="1"/>
</dbReference>
<dbReference type="PIRSF" id="PIRSF037235">
    <property type="entry name" value="VPS13_fungi"/>
    <property type="match status" value="1"/>
</dbReference>
<evidence type="ECO:0000259" key="6">
    <source>
        <dbReference type="Pfam" id="PF12624"/>
    </source>
</evidence>
<dbReference type="Pfam" id="PF25033">
    <property type="entry name" value="VPS13_M"/>
    <property type="match status" value="2"/>
</dbReference>
<feature type="compositionally biased region" description="Polar residues" evidence="5">
    <location>
        <begin position="841"/>
        <end position="850"/>
    </location>
</feature>
<dbReference type="Pfam" id="PF25036">
    <property type="entry name" value="VPS13_VAB"/>
    <property type="match status" value="1"/>
</dbReference>
<feature type="domain" description="Intermembrane lipid transfer protein VPS13-like C-terminal" evidence="9">
    <location>
        <begin position="3072"/>
        <end position="3174"/>
    </location>
</feature>
<feature type="domain" description="VPS13-like middle region" evidence="7">
    <location>
        <begin position="1615"/>
        <end position="1908"/>
    </location>
</feature>
<feature type="region of interest" description="Disordered" evidence="5">
    <location>
        <begin position="841"/>
        <end position="882"/>
    </location>
</feature>
<evidence type="ECO:0000259" key="7">
    <source>
        <dbReference type="Pfam" id="PF25033"/>
    </source>
</evidence>
<feature type="compositionally biased region" description="Polar residues" evidence="5">
    <location>
        <begin position="1752"/>
        <end position="1772"/>
    </location>
</feature>
<reference evidence="10 11" key="1">
    <citation type="submission" date="2024-01" db="EMBL/GenBank/DDBJ databases">
        <title>Complete genome of Cladobotryum mycophilum ATHUM6906.</title>
        <authorList>
            <person name="Christinaki A.C."/>
            <person name="Myridakis A.I."/>
            <person name="Kouvelis V.N."/>
        </authorList>
    </citation>
    <scope>NUCLEOTIDE SEQUENCE [LARGE SCALE GENOMIC DNA]</scope>
    <source>
        <strain evidence="10 11">ATHUM6906</strain>
    </source>
</reference>
<feature type="domain" description="Chorein N-terminal" evidence="6">
    <location>
        <begin position="1"/>
        <end position="923"/>
    </location>
</feature>
<feature type="region of interest" description="Disordered" evidence="5">
    <location>
        <begin position="1567"/>
        <end position="1605"/>
    </location>
</feature>
<evidence type="ECO:0000256" key="1">
    <source>
        <dbReference type="ARBA" id="ARBA00006545"/>
    </source>
</evidence>
<evidence type="ECO:0000259" key="9">
    <source>
        <dbReference type="Pfam" id="PF25037"/>
    </source>
</evidence>
<feature type="domain" description="Vacuolar protein sorting-associated protein 13 VPS13 adaptor binding" evidence="8">
    <location>
        <begin position="1975"/>
        <end position="2550"/>
    </location>
</feature>
<evidence type="ECO:0000259" key="8">
    <source>
        <dbReference type="Pfam" id="PF25036"/>
    </source>
</evidence>
<evidence type="ECO:0000256" key="3">
    <source>
        <dbReference type="ARBA" id="ARBA00023055"/>
    </source>
</evidence>
<keyword evidence="2 4" id="KW-0813">Transport</keyword>
<keyword evidence="4" id="KW-0333">Golgi apparatus</keyword>
<dbReference type="Pfam" id="PF25037">
    <property type="entry name" value="VPS13_C"/>
    <property type="match status" value="1"/>
</dbReference>
<evidence type="ECO:0000256" key="4">
    <source>
        <dbReference type="PIRNR" id="PIRNR037235"/>
    </source>
</evidence>
<dbReference type="Pfam" id="PF12624">
    <property type="entry name" value="VPS13_N"/>
    <property type="match status" value="1"/>
</dbReference>